<dbReference type="OrthoDB" id="2987256at2"/>
<proteinExistence type="predicted"/>
<protein>
    <submittedName>
        <fullName evidence="1">Uncharacterized protein</fullName>
    </submittedName>
</protein>
<sequence length="77" mass="8303">MPTEQPLTYPAFVELAVADPAVVGLVLNDLYVVLADGATTDLTQRQLFAHVEAAARRAGRGAVPDAWGEDLDLMRPR</sequence>
<gene>
    <name evidence="1" type="ORF">Acor_28970</name>
</gene>
<dbReference type="EMBL" id="BLAD01000047">
    <property type="protein sequence ID" value="GES00833.1"/>
    <property type="molecule type" value="Genomic_DNA"/>
</dbReference>
<accession>A0A5M3W0L9</accession>
<dbReference type="Proteomes" id="UP000334990">
    <property type="component" value="Unassembled WGS sequence"/>
</dbReference>
<keyword evidence="2" id="KW-1185">Reference proteome</keyword>
<name>A0A5M3W0L9_9ACTN</name>
<evidence type="ECO:0000313" key="2">
    <source>
        <dbReference type="Proteomes" id="UP000334990"/>
    </source>
</evidence>
<evidence type="ECO:0000313" key="1">
    <source>
        <dbReference type="EMBL" id="GES00833.1"/>
    </source>
</evidence>
<organism evidence="1 2">
    <name type="scientific">Acrocarpospora corrugata</name>
    <dbReference type="NCBI Taxonomy" id="35763"/>
    <lineage>
        <taxon>Bacteria</taxon>
        <taxon>Bacillati</taxon>
        <taxon>Actinomycetota</taxon>
        <taxon>Actinomycetes</taxon>
        <taxon>Streptosporangiales</taxon>
        <taxon>Streptosporangiaceae</taxon>
        <taxon>Acrocarpospora</taxon>
    </lineage>
</organism>
<dbReference type="RefSeq" id="WP_155337158.1">
    <property type="nucleotide sequence ID" value="NZ_BAAABN010000047.1"/>
</dbReference>
<comment type="caution">
    <text evidence="1">The sequence shown here is derived from an EMBL/GenBank/DDBJ whole genome shotgun (WGS) entry which is preliminary data.</text>
</comment>
<reference evidence="1 2" key="1">
    <citation type="submission" date="2019-10" db="EMBL/GenBank/DDBJ databases">
        <title>Whole genome shotgun sequence of Acrocarpospora corrugata NBRC 13972.</title>
        <authorList>
            <person name="Ichikawa N."/>
            <person name="Kimura A."/>
            <person name="Kitahashi Y."/>
            <person name="Komaki H."/>
            <person name="Oguchi A."/>
        </authorList>
    </citation>
    <scope>NUCLEOTIDE SEQUENCE [LARGE SCALE GENOMIC DNA]</scope>
    <source>
        <strain evidence="1 2">NBRC 13972</strain>
    </source>
</reference>
<dbReference type="AlphaFoldDB" id="A0A5M3W0L9"/>